<feature type="domain" description="RRM" evidence="3">
    <location>
        <begin position="35"/>
        <end position="118"/>
    </location>
</feature>
<feature type="region of interest" description="Disordered" evidence="2">
    <location>
        <begin position="210"/>
        <end position="286"/>
    </location>
</feature>
<keyword evidence="5" id="KW-1185">Reference proteome</keyword>
<evidence type="ECO:0000313" key="5">
    <source>
        <dbReference type="Proteomes" id="UP000092583"/>
    </source>
</evidence>
<keyword evidence="1" id="KW-0694">RNA-binding</keyword>
<feature type="region of interest" description="Disordered" evidence="2">
    <location>
        <begin position="127"/>
        <end position="163"/>
    </location>
</feature>
<dbReference type="Gene3D" id="3.30.70.330">
    <property type="match status" value="1"/>
</dbReference>
<feature type="compositionally biased region" description="Low complexity" evidence="2">
    <location>
        <begin position="127"/>
        <end position="136"/>
    </location>
</feature>
<dbReference type="InterPro" id="IPR000504">
    <property type="entry name" value="RRM_dom"/>
</dbReference>
<dbReference type="EMBL" id="KI669459">
    <property type="protein sequence ID" value="OCF61427.1"/>
    <property type="molecule type" value="Genomic_DNA"/>
</dbReference>
<organism evidence="4 5">
    <name type="scientific">Kwoniella mangroviensis CBS 10435</name>
    <dbReference type="NCBI Taxonomy" id="1331196"/>
    <lineage>
        <taxon>Eukaryota</taxon>
        <taxon>Fungi</taxon>
        <taxon>Dikarya</taxon>
        <taxon>Basidiomycota</taxon>
        <taxon>Agaricomycotina</taxon>
        <taxon>Tremellomycetes</taxon>
        <taxon>Tremellales</taxon>
        <taxon>Cryptococcaceae</taxon>
        <taxon>Kwoniella</taxon>
    </lineage>
</organism>
<dbReference type="PROSITE" id="PS50102">
    <property type="entry name" value="RRM"/>
    <property type="match status" value="1"/>
</dbReference>
<evidence type="ECO:0000256" key="2">
    <source>
        <dbReference type="SAM" id="MobiDB-lite"/>
    </source>
</evidence>
<proteinExistence type="predicted"/>
<reference evidence="4 5" key="1">
    <citation type="submission" date="2013-07" db="EMBL/GenBank/DDBJ databases">
        <title>The Genome Sequence of Kwoniella mangroviensis CBS10435.</title>
        <authorList>
            <consortium name="The Broad Institute Genome Sequencing Platform"/>
            <person name="Cuomo C."/>
            <person name="Litvintseva A."/>
            <person name="Chen Y."/>
            <person name="Heitman J."/>
            <person name="Sun S."/>
            <person name="Springer D."/>
            <person name="Dromer F."/>
            <person name="Young S.K."/>
            <person name="Zeng Q."/>
            <person name="Gargeya S."/>
            <person name="Fitzgerald M."/>
            <person name="Abouelleil A."/>
            <person name="Alvarado L."/>
            <person name="Berlin A.M."/>
            <person name="Chapman S.B."/>
            <person name="Dewar J."/>
            <person name="Goldberg J."/>
            <person name="Griggs A."/>
            <person name="Gujja S."/>
            <person name="Hansen M."/>
            <person name="Howarth C."/>
            <person name="Imamovic A."/>
            <person name="Larimer J."/>
            <person name="McCowan C."/>
            <person name="Murphy C."/>
            <person name="Pearson M."/>
            <person name="Priest M."/>
            <person name="Roberts A."/>
            <person name="Saif S."/>
            <person name="Shea T."/>
            <person name="Sykes S."/>
            <person name="Wortman J."/>
            <person name="Nusbaum C."/>
            <person name="Birren B."/>
        </authorList>
    </citation>
    <scope>NUCLEOTIDE SEQUENCE [LARGE SCALE GENOMIC DNA]</scope>
    <source>
        <strain evidence="4 5">CBS 10435</strain>
    </source>
</reference>
<feature type="region of interest" description="Disordered" evidence="2">
    <location>
        <begin position="1"/>
        <end position="27"/>
    </location>
</feature>
<dbReference type="SUPFAM" id="SSF54928">
    <property type="entry name" value="RNA-binding domain, RBD"/>
    <property type="match status" value="1"/>
</dbReference>
<evidence type="ECO:0000313" key="4">
    <source>
        <dbReference type="EMBL" id="OCF61427.1"/>
    </source>
</evidence>
<name>A0A1B9J0W5_9TREE</name>
<gene>
    <name evidence="4" type="ORF">L486_01075</name>
</gene>
<dbReference type="InterPro" id="IPR012677">
    <property type="entry name" value="Nucleotide-bd_a/b_plait_sf"/>
</dbReference>
<dbReference type="Proteomes" id="UP000092583">
    <property type="component" value="Unassembled WGS sequence"/>
</dbReference>
<feature type="compositionally biased region" description="Basic and acidic residues" evidence="2">
    <location>
        <begin position="275"/>
        <end position="286"/>
    </location>
</feature>
<dbReference type="InterPro" id="IPR035979">
    <property type="entry name" value="RBD_domain_sf"/>
</dbReference>
<dbReference type="OrthoDB" id="2564627at2759"/>
<dbReference type="CDD" id="cd00590">
    <property type="entry name" value="RRM_SF"/>
    <property type="match status" value="1"/>
</dbReference>
<feature type="compositionally biased region" description="Polar residues" evidence="2">
    <location>
        <begin position="1"/>
        <end position="14"/>
    </location>
</feature>
<evidence type="ECO:0000256" key="1">
    <source>
        <dbReference type="PROSITE-ProRule" id="PRU00176"/>
    </source>
</evidence>
<dbReference type="GO" id="GO:0003723">
    <property type="term" value="F:RNA binding"/>
    <property type="evidence" value="ECO:0007669"/>
    <property type="project" value="UniProtKB-UniRule"/>
</dbReference>
<reference evidence="5" key="2">
    <citation type="submission" date="2013-12" db="EMBL/GenBank/DDBJ databases">
        <title>Evolution of pathogenesis and genome organization in the Tremellales.</title>
        <authorList>
            <person name="Cuomo C."/>
            <person name="Litvintseva A."/>
            <person name="Heitman J."/>
            <person name="Chen Y."/>
            <person name="Sun S."/>
            <person name="Springer D."/>
            <person name="Dromer F."/>
            <person name="Young S."/>
            <person name="Zeng Q."/>
            <person name="Chapman S."/>
            <person name="Gujja S."/>
            <person name="Saif S."/>
            <person name="Birren B."/>
        </authorList>
    </citation>
    <scope>NUCLEOTIDE SEQUENCE [LARGE SCALE GENOMIC DNA]</scope>
    <source>
        <strain evidence="5">CBS 10435</strain>
    </source>
</reference>
<dbReference type="AlphaFoldDB" id="A0A1B9J0W5"/>
<evidence type="ECO:0000259" key="3">
    <source>
        <dbReference type="PROSITE" id="PS50102"/>
    </source>
</evidence>
<accession>A0A1B9J0W5</accession>
<sequence length="286" mass="30125">MAYNYSNPYQSTSAPPARPFNPPSSSSAAVTSQARQVLFSGLPVDISEKDLRELLLSDPLRLSPITTSVTCFSGPDGRFCGIALVYVANAADAEKIRTNYSGQQIDGTYTMSVQHILPANQSLSAASTSITAPSTSVPRPTNPAKAPKNKTNGAATPNPKVDEKPAGLKLLARLSKPAQGKDKQLALLEKQKANLAKSGASGAALLSRLQGSPKGHASAKTKGKATKLSTGNAKVGRAKAKAAGKDAMDVDKPVPVANAKKEKPKQKTQAELDEEMRAYERARRFA</sequence>
<protein>
    <recommendedName>
        <fullName evidence="3">RRM domain-containing protein</fullName>
    </recommendedName>
</protein>
<dbReference type="STRING" id="1331196.A0A1B9J0W5"/>
<feature type="compositionally biased region" description="Basic and acidic residues" evidence="2">
    <location>
        <begin position="243"/>
        <end position="252"/>
    </location>
</feature>